<gene>
    <name evidence="9" type="ORF">NEIELOOT_02734</name>
    <name evidence="8" type="ORF">NELON_05355</name>
</gene>
<dbReference type="KEGG" id="nel:NELON_05355"/>
<dbReference type="Pfam" id="PF22022">
    <property type="entry name" value="Phage_int_M"/>
    <property type="match status" value="1"/>
</dbReference>
<dbReference type="Gene3D" id="3.30.160.390">
    <property type="entry name" value="Integrase, DNA-binding domain"/>
    <property type="match status" value="1"/>
</dbReference>
<dbReference type="InterPro" id="IPR002104">
    <property type="entry name" value="Integrase_catalytic"/>
</dbReference>
<dbReference type="Gene3D" id="1.10.443.10">
    <property type="entry name" value="Intergrase catalytic core"/>
    <property type="match status" value="1"/>
</dbReference>
<dbReference type="Pfam" id="PF13356">
    <property type="entry name" value="Arm-DNA-bind_3"/>
    <property type="match status" value="1"/>
</dbReference>
<dbReference type="InterPro" id="IPR011010">
    <property type="entry name" value="DNA_brk_join_enz"/>
</dbReference>
<protein>
    <submittedName>
        <fullName evidence="8 9">Integrase</fullName>
    </submittedName>
</protein>
<proteinExistence type="inferred from homology"/>
<dbReference type="Pfam" id="PF00589">
    <property type="entry name" value="Phage_integrase"/>
    <property type="match status" value="1"/>
</dbReference>
<keyword evidence="3 5" id="KW-0238">DNA-binding</keyword>
<evidence type="ECO:0000256" key="1">
    <source>
        <dbReference type="ARBA" id="ARBA00008857"/>
    </source>
</evidence>
<dbReference type="CDD" id="cd00801">
    <property type="entry name" value="INT_P4_C"/>
    <property type="match status" value="1"/>
</dbReference>
<evidence type="ECO:0000313" key="11">
    <source>
        <dbReference type="Proteomes" id="UP000031392"/>
    </source>
</evidence>
<dbReference type="GO" id="GO:0015074">
    <property type="term" value="P:DNA integration"/>
    <property type="evidence" value="ECO:0007669"/>
    <property type="project" value="UniProtKB-KW"/>
</dbReference>
<dbReference type="InterPro" id="IPR050808">
    <property type="entry name" value="Phage_Integrase"/>
</dbReference>
<dbReference type="SUPFAM" id="SSF56349">
    <property type="entry name" value="DNA breaking-rejoining enzymes"/>
    <property type="match status" value="1"/>
</dbReference>
<dbReference type="PATRIC" id="fig|546263.7.peg.1141"/>
<dbReference type="GO" id="GO:0003677">
    <property type="term" value="F:DNA binding"/>
    <property type="evidence" value="ECO:0007669"/>
    <property type="project" value="UniProtKB-UniRule"/>
</dbReference>
<evidence type="ECO:0000259" key="6">
    <source>
        <dbReference type="PROSITE" id="PS51898"/>
    </source>
</evidence>
<feature type="domain" description="Core-binding (CB)" evidence="7">
    <location>
        <begin position="98"/>
        <end position="179"/>
    </location>
</feature>
<dbReference type="InterPro" id="IPR010998">
    <property type="entry name" value="Integrase_recombinase_N"/>
</dbReference>
<evidence type="ECO:0000256" key="4">
    <source>
        <dbReference type="ARBA" id="ARBA00023172"/>
    </source>
</evidence>
<keyword evidence="2" id="KW-0229">DNA integration</keyword>
<dbReference type="AlphaFoldDB" id="D4DUH3"/>
<dbReference type="GO" id="GO:0006310">
    <property type="term" value="P:DNA recombination"/>
    <property type="evidence" value="ECO:0007669"/>
    <property type="project" value="UniProtKB-KW"/>
</dbReference>
<dbReference type="HOGENOM" id="CLU_027562_0_0_4"/>
<dbReference type="RefSeq" id="WP_003774868.1">
    <property type="nucleotide sequence ID" value="NZ_CP007726.1"/>
</dbReference>
<dbReference type="Gene3D" id="1.10.150.130">
    <property type="match status" value="1"/>
</dbReference>
<dbReference type="InterPro" id="IPR044068">
    <property type="entry name" value="CB"/>
</dbReference>
<dbReference type="PROSITE" id="PS51898">
    <property type="entry name" value="TYR_RECOMBINASE"/>
    <property type="match status" value="1"/>
</dbReference>
<feature type="domain" description="Tyr recombinase" evidence="6">
    <location>
        <begin position="202"/>
        <end position="380"/>
    </location>
</feature>
<evidence type="ECO:0000313" key="10">
    <source>
        <dbReference type="Proteomes" id="UP000005536"/>
    </source>
</evidence>
<keyword evidence="11" id="KW-1185">Reference proteome</keyword>
<dbReference type="InterPro" id="IPR053876">
    <property type="entry name" value="Phage_int_M"/>
</dbReference>
<reference evidence="9 10" key="1">
    <citation type="submission" date="2010-02" db="EMBL/GenBank/DDBJ databases">
        <authorList>
            <person name="Weinstock G."/>
            <person name="Sodergren E."/>
            <person name="Clifton S."/>
            <person name="Fulton L."/>
            <person name="Fulton B."/>
            <person name="Courtney L."/>
            <person name="Fronick C."/>
            <person name="Harrison M."/>
            <person name="Strong C."/>
            <person name="Farmer C."/>
            <person name="Delahaunty K."/>
            <person name="Markovic C."/>
            <person name="Hall O."/>
            <person name="Minx P."/>
            <person name="Tomlinson C."/>
            <person name="Mitreva M."/>
            <person name="Nelson J."/>
            <person name="Hou S."/>
            <person name="Wollam A."/>
            <person name="Pepin K.H."/>
            <person name="Johnson M."/>
            <person name="Bhonagiri V."/>
            <person name="Zhang X."/>
            <person name="Suruliraj S."/>
            <person name="Warren W."/>
            <person name="Chinwalla A."/>
            <person name="Mardis E.R."/>
            <person name="Wilson R.K."/>
        </authorList>
    </citation>
    <scope>NUCLEOTIDE SEQUENCE [LARGE SCALE GENOMIC DNA]</scope>
    <source>
        <strain evidence="9 10">ATCC 29315</strain>
    </source>
</reference>
<sequence>MPLNDRQIRNLKPTATIRKLSDGGGLALVCKPNGGKYWHLNFRFNGKQKTLSIGTYPTVSLAEARQAAENARRLLAQGQDPAAAKQQVKQERQAALLNTFAAVARRWHTDNLPRWKPNHAGRIMRYFETDVFPLIGETPIAELRVRDIKAVIDSVAARGVVETAEKIRQWINSICNYAAMLEIIDGNPAAPLAGYLKKPDTAHMPALPREELAEFYRRLLLADTEPQHRIGIMLLMLVFARNKELCGAQWCEFDLKQKQWLIPAERMKRPRAHLVPLADWTMELLAELLIITGHGDFLFPSRTATGGYISENTFGKIINGMGYKGIATSHGFRSLASSSVLNEQGFDENAIERQLAHVEDNKIKAAYNRAEYWPHRVAFMQWYAGYLRGHYEQARTLNGEVTDKAT</sequence>
<dbReference type="Proteomes" id="UP000005536">
    <property type="component" value="Unassembled WGS sequence"/>
</dbReference>
<name>D4DUH3_NEIEG</name>
<dbReference type="PANTHER" id="PTHR30629:SF2">
    <property type="entry name" value="PROPHAGE INTEGRASE INTS-RELATED"/>
    <property type="match status" value="1"/>
</dbReference>
<dbReference type="InterPro" id="IPR038488">
    <property type="entry name" value="Integrase_DNA-bd_sf"/>
</dbReference>
<evidence type="ECO:0000256" key="2">
    <source>
        <dbReference type="ARBA" id="ARBA00022908"/>
    </source>
</evidence>
<organism evidence="9 10">
    <name type="scientific">Neisseria elongata subsp. glycolytica ATCC 29315</name>
    <dbReference type="NCBI Taxonomy" id="546263"/>
    <lineage>
        <taxon>Bacteria</taxon>
        <taxon>Pseudomonadati</taxon>
        <taxon>Pseudomonadota</taxon>
        <taxon>Betaproteobacteria</taxon>
        <taxon>Neisseriales</taxon>
        <taxon>Neisseriaceae</taxon>
        <taxon>Neisseria</taxon>
    </lineage>
</organism>
<dbReference type="InterPro" id="IPR013762">
    <property type="entry name" value="Integrase-like_cat_sf"/>
</dbReference>
<reference evidence="11" key="2">
    <citation type="submission" date="2014-05" db="EMBL/GenBank/DDBJ databases">
        <title>Complete Genome sequence of Neisseria elongata subsp. glycolytica.</title>
        <authorList>
            <person name="Veyrier F.J."/>
            <person name="Taha M.-K."/>
        </authorList>
    </citation>
    <scope>NUCLEOTIDE SEQUENCE [LARGE SCALE GENOMIC DNA]</scope>
    <source>
        <strain evidence="11">ATCC 29315</strain>
    </source>
</reference>
<evidence type="ECO:0000313" key="9">
    <source>
        <dbReference type="EMBL" id="EFE48756.1"/>
    </source>
</evidence>
<dbReference type="EMBL" id="ADBF01000253">
    <property type="protein sequence ID" value="EFE48756.1"/>
    <property type="molecule type" value="Genomic_DNA"/>
</dbReference>
<accession>D4DUH3</accession>
<evidence type="ECO:0000313" key="8">
    <source>
        <dbReference type="EMBL" id="AJE18376.1"/>
    </source>
</evidence>
<evidence type="ECO:0000259" key="7">
    <source>
        <dbReference type="PROSITE" id="PS51900"/>
    </source>
</evidence>
<keyword evidence="4" id="KW-0233">DNA recombination</keyword>
<evidence type="ECO:0000256" key="3">
    <source>
        <dbReference type="ARBA" id="ARBA00023125"/>
    </source>
</evidence>
<comment type="similarity">
    <text evidence="1">Belongs to the 'phage' integrase family.</text>
</comment>
<dbReference type="PANTHER" id="PTHR30629">
    <property type="entry name" value="PROPHAGE INTEGRASE"/>
    <property type="match status" value="1"/>
</dbReference>
<evidence type="ECO:0000256" key="5">
    <source>
        <dbReference type="PROSITE-ProRule" id="PRU01248"/>
    </source>
</evidence>
<dbReference type="InterPro" id="IPR025166">
    <property type="entry name" value="Integrase_DNA_bind_dom"/>
</dbReference>
<dbReference type="Proteomes" id="UP000031392">
    <property type="component" value="Chromosome"/>
</dbReference>
<reference evidence="8 11" key="3">
    <citation type="journal article" date="2015" name="PLoS Genet.">
        <title>Common Cell Shape Evolution of Two Nasopharyngeal Pathogens.</title>
        <authorList>
            <person name="Veyrier F.J."/>
            <person name="Biais N."/>
            <person name="Morales P."/>
            <person name="Belkacem N."/>
            <person name="Guilhen C."/>
            <person name="Ranjeva S."/>
            <person name="Sismeiro O."/>
            <person name="Pehau-Arnaudet G."/>
            <person name="Rocha E.P."/>
            <person name="Werts C."/>
            <person name="Taha M.K."/>
            <person name="Boneca I.G."/>
        </authorList>
    </citation>
    <scope>NUCLEOTIDE SEQUENCE [LARGE SCALE GENOMIC DNA]</scope>
    <source>
        <strain evidence="8 11">ATCC 29315</strain>
    </source>
</reference>
<dbReference type="PROSITE" id="PS51900">
    <property type="entry name" value="CB"/>
    <property type="match status" value="1"/>
</dbReference>
<dbReference type="EMBL" id="CP007726">
    <property type="protein sequence ID" value="AJE18376.1"/>
    <property type="molecule type" value="Genomic_DNA"/>
</dbReference>